<name>A0ABP9QFR0_9RHOO</name>
<evidence type="ECO:0008006" key="4">
    <source>
        <dbReference type="Google" id="ProtNLM"/>
    </source>
</evidence>
<feature type="region of interest" description="Disordered" evidence="1">
    <location>
        <begin position="498"/>
        <end position="519"/>
    </location>
</feature>
<dbReference type="RefSeq" id="WP_345531754.1">
    <property type="nucleotide sequence ID" value="NZ_BAABLD010000005.1"/>
</dbReference>
<evidence type="ECO:0000313" key="2">
    <source>
        <dbReference type="EMBL" id="GAA5161115.1"/>
    </source>
</evidence>
<dbReference type="InterPro" id="IPR052894">
    <property type="entry name" value="AsmA-related"/>
</dbReference>
<keyword evidence="3" id="KW-1185">Reference proteome</keyword>
<evidence type="ECO:0000256" key="1">
    <source>
        <dbReference type="SAM" id="MobiDB-lite"/>
    </source>
</evidence>
<evidence type="ECO:0000313" key="3">
    <source>
        <dbReference type="Proteomes" id="UP001500547"/>
    </source>
</evidence>
<dbReference type="Proteomes" id="UP001500547">
    <property type="component" value="Unassembled WGS sequence"/>
</dbReference>
<reference evidence="3" key="1">
    <citation type="journal article" date="2019" name="Int. J. Syst. Evol. Microbiol.">
        <title>The Global Catalogue of Microorganisms (GCM) 10K type strain sequencing project: providing services to taxonomists for standard genome sequencing and annotation.</title>
        <authorList>
            <consortium name="The Broad Institute Genomics Platform"/>
            <consortium name="The Broad Institute Genome Sequencing Center for Infectious Disease"/>
            <person name="Wu L."/>
            <person name="Ma J."/>
        </authorList>
    </citation>
    <scope>NUCLEOTIDE SEQUENCE [LARGE SCALE GENOMIC DNA]</scope>
    <source>
        <strain evidence="3">JCM 18715</strain>
    </source>
</reference>
<protein>
    <recommendedName>
        <fullName evidence="4">DUF748 domain-containing protein</fullName>
    </recommendedName>
</protein>
<feature type="compositionally biased region" description="Low complexity" evidence="1">
    <location>
        <begin position="321"/>
        <end position="339"/>
    </location>
</feature>
<sequence length="1222" mass="130084">MYGLAVGVALPRYLHGLIEREATAVLGRQLSVGALHINPFLFRATVEDLRLGAQQGDQPLLSIARLEVRVAPLESLFRRGVVLSGLRVDQPAVRFSRLAAGRFSFSDIIDRLKARPSAPGPSEPARFALNNIELHDGLIEFDDKPVSLQHRIDNIDIGLPFISSIASHVAVKVKPTIKARLNGTVLALDGEVTPFADHREATLDLNLDPFDVTRYLAYLPDKLPVKVTAAHLATQLKLVWHERPATGAMFTLRGEAALSEVQLTDTAGKDLLGWRRLQVELLDVQPLATPLRVALGKVVWFEPRLALHRRADGSIALPGLSAASSSTTTTTPVARAQSMPAASASKSAASSSGAVQISLASLQVQRGSVSWRDDAVPGGFSSELTPLDLKLEGLNLQKGARPAQLTASVEAATTGELKAQGSVDVNSGAVDVQLALAALQLERYRPYYAEALGAAQPSGGVSAAVRLAWLPGEQGGLRLSQGSFDVANLRVPDLADGSAEAKAKAKPKPKLQTQPTAARPPAIRVAQLHLGEISLDMAKQQFTLGELRSRDASVRVLRDARGINLARLFAAPDKPEVATTQTVATSTSAGAASSATTAKPWQIRTGKADISAWNASIEDRTGREPVSLSLEQLSLQAEGLGPEAMGKLGVAAVVNRKGKLRVDGRLGLSPLRGKLTADLQAIDLLFAQPYVNSVMHVLLTQGVLDARGDLEFSLPPEQKPRISWNGDVAVSGLNLLDEANDADFLRWKRLAATRLSYSTEPASLSLNRLQLDDFYTRLILNDKGQLNLSAMLGQKSPSAEAGAPASEAKPEAKAESRPEAKADMQAPAIKVRLDEVLLSGGQINFSDRFVKPAFDMRVGGLAGSLRGLASDADAVAELDLKGSVDQVAPISIAGKLNPLRRDKVLDIVAKVTDIDLTSTSPYSGRYAGYGISKGKLSMSLDYHLHDGKLTAGNELRLDQLTFGDAVDSPDATSLPVRLAAALLKDRNGVIEVDLPVSGTLDDPEFSIGRVLLRALTNLITKAVRSPFTALSAVFGGGEELSRVEFAAGIAELSPATQTRLEALSKALVERPSLVLDVAGVAETASDTPGLRRAALMGRLRALKAANSARRGEAVGDVDALMIAPAEYLPLLQQLYSESPIQRPKNALGLERKLPQAEMEAMLMAPINIGESELRSLANRRAQAVRDWLLGKGKVPAGRVFLVSSQLAADAVGGGPRVEFSLK</sequence>
<dbReference type="Pfam" id="PF05359">
    <property type="entry name" value="DUF748"/>
    <property type="match status" value="2"/>
</dbReference>
<feature type="region of interest" description="Disordered" evidence="1">
    <location>
        <begin position="318"/>
        <end position="339"/>
    </location>
</feature>
<gene>
    <name evidence="2" type="ORF">GCM10025770_09840</name>
</gene>
<feature type="compositionally biased region" description="Low complexity" evidence="1">
    <location>
        <begin position="796"/>
        <end position="807"/>
    </location>
</feature>
<dbReference type="PANTHER" id="PTHR30441">
    <property type="entry name" value="DUF748 DOMAIN-CONTAINING PROTEIN"/>
    <property type="match status" value="1"/>
</dbReference>
<accession>A0ABP9QFR0</accession>
<dbReference type="InterPro" id="IPR008023">
    <property type="entry name" value="DUF748"/>
</dbReference>
<comment type="caution">
    <text evidence="2">The sequence shown here is derived from an EMBL/GenBank/DDBJ whole genome shotgun (WGS) entry which is preliminary data.</text>
</comment>
<dbReference type="PANTHER" id="PTHR30441:SF8">
    <property type="entry name" value="DUF748 DOMAIN-CONTAINING PROTEIN"/>
    <property type="match status" value="1"/>
</dbReference>
<feature type="compositionally biased region" description="Basic and acidic residues" evidence="1">
    <location>
        <begin position="808"/>
        <end position="822"/>
    </location>
</feature>
<proteinExistence type="predicted"/>
<feature type="region of interest" description="Disordered" evidence="1">
    <location>
        <begin position="796"/>
        <end position="823"/>
    </location>
</feature>
<dbReference type="EMBL" id="BAABLD010000005">
    <property type="protein sequence ID" value="GAA5161115.1"/>
    <property type="molecule type" value="Genomic_DNA"/>
</dbReference>
<organism evidence="2 3">
    <name type="scientific">Viridibacterium curvum</name>
    <dbReference type="NCBI Taxonomy" id="1101404"/>
    <lineage>
        <taxon>Bacteria</taxon>
        <taxon>Pseudomonadati</taxon>
        <taxon>Pseudomonadota</taxon>
        <taxon>Betaproteobacteria</taxon>
        <taxon>Rhodocyclales</taxon>
        <taxon>Rhodocyclaceae</taxon>
        <taxon>Viridibacterium</taxon>
    </lineage>
</organism>